<evidence type="ECO:0000256" key="1">
    <source>
        <dbReference type="ARBA" id="ARBA00004651"/>
    </source>
</evidence>
<dbReference type="AlphaFoldDB" id="A0AAE9Z0Y9"/>
<evidence type="ECO:0000313" key="7">
    <source>
        <dbReference type="EMBL" id="WDE04040.1"/>
    </source>
</evidence>
<reference evidence="7 8" key="1">
    <citation type="journal article" date="2015" name="Genome Announc.">
        <title>Draft Genome Sequences of Marine Isolates of Thalassomonas viridans and Thalassomonas actiniarum.</title>
        <authorList>
            <person name="Olonade I."/>
            <person name="van Zyl L.J."/>
            <person name="Trindade M."/>
        </authorList>
    </citation>
    <scope>NUCLEOTIDE SEQUENCE [LARGE SCALE GENOMIC DNA]</scope>
    <source>
        <strain evidence="7 8">XOM25</strain>
    </source>
</reference>
<keyword evidence="2" id="KW-1003">Cell membrane</keyword>
<gene>
    <name evidence="7" type="ORF">SG34_022145</name>
</gene>
<feature type="transmembrane region" description="Helical" evidence="6">
    <location>
        <begin position="101"/>
        <end position="125"/>
    </location>
</feature>
<dbReference type="RefSeq" id="WP_152647174.1">
    <property type="nucleotide sequence ID" value="NZ_CP059733.1"/>
</dbReference>
<feature type="transmembrane region" description="Helical" evidence="6">
    <location>
        <begin position="40"/>
        <end position="58"/>
    </location>
</feature>
<evidence type="ECO:0000313" key="8">
    <source>
        <dbReference type="Proteomes" id="UP000032352"/>
    </source>
</evidence>
<name>A0AAE9Z0Y9_9GAMM</name>
<dbReference type="Proteomes" id="UP000032352">
    <property type="component" value="Chromosome"/>
</dbReference>
<comment type="subcellular location">
    <subcellularLocation>
        <location evidence="1">Cell membrane</location>
        <topology evidence="1">Multi-pass membrane protein</topology>
    </subcellularLocation>
</comment>
<keyword evidence="8" id="KW-1185">Reference proteome</keyword>
<dbReference type="KEGG" id="tvd:SG34_022145"/>
<proteinExistence type="predicted"/>
<evidence type="ECO:0000256" key="2">
    <source>
        <dbReference type="ARBA" id="ARBA00022475"/>
    </source>
</evidence>
<dbReference type="PANTHER" id="PTHR33931:SF2">
    <property type="entry name" value="HOLIN-LIKE PROTEIN CIDA"/>
    <property type="match status" value="1"/>
</dbReference>
<evidence type="ECO:0000256" key="6">
    <source>
        <dbReference type="SAM" id="Phobius"/>
    </source>
</evidence>
<reference evidence="7 8" key="2">
    <citation type="journal article" date="2022" name="Mar. Drugs">
        <title>Bioassay-Guided Fractionation Leads to the Detection of Cholic Acid Generated by the Rare Thalassomonas sp.</title>
        <authorList>
            <person name="Pheiffer F."/>
            <person name="Schneider Y.K."/>
            <person name="Hansen E.H."/>
            <person name="Andersen J.H."/>
            <person name="Isaksson J."/>
            <person name="Busche T."/>
            <person name="R C."/>
            <person name="Kalinowski J."/>
            <person name="Zyl L.V."/>
            <person name="Trindade M."/>
        </authorList>
    </citation>
    <scope>NUCLEOTIDE SEQUENCE [LARGE SCALE GENOMIC DNA]</scope>
    <source>
        <strain evidence="7 8">XOM25</strain>
    </source>
</reference>
<feature type="transmembrane region" description="Helical" evidence="6">
    <location>
        <begin position="70"/>
        <end position="89"/>
    </location>
</feature>
<dbReference type="InterPro" id="IPR005538">
    <property type="entry name" value="LrgA/CidA"/>
</dbReference>
<organism evidence="7 8">
    <name type="scientific">Thalassomonas viridans</name>
    <dbReference type="NCBI Taxonomy" id="137584"/>
    <lineage>
        <taxon>Bacteria</taxon>
        <taxon>Pseudomonadati</taxon>
        <taxon>Pseudomonadota</taxon>
        <taxon>Gammaproteobacteria</taxon>
        <taxon>Alteromonadales</taxon>
        <taxon>Colwelliaceae</taxon>
        <taxon>Thalassomonas</taxon>
    </lineage>
</organism>
<evidence type="ECO:0000256" key="5">
    <source>
        <dbReference type="ARBA" id="ARBA00023136"/>
    </source>
</evidence>
<sequence length="136" mass="14970">MSLPIMFSRLRHKPLFIALYSLFAIAVSLAAGKLLTATLGGLPGSLHGMIIFTALLHFQVFDAQIIKPAITWIIQHMGVCFVPAGVGIINHFELIKQHGLTIVAIIFITTFILLTFVGLCCEYFCRQQNTGKQPEA</sequence>
<keyword evidence="5 6" id="KW-0472">Membrane</keyword>
<dbReference type="GO" id="GO:0005886">
    <property type="term" value="C:plasma membrane"/>
    <property type="evidence" value="ECO:0007669"/>
    <property type="project" value="UniProtKB-SubCell"/>
</dbReference>
<dbReference type="EMBL" id="CP059733">
    <property type="protein sequence ID" value="WDE04040.1"/>
    <property type="molecule type" value="Genomic_DNA"/>
</dbReference>
<dbReference type="PANTHER" id="PTHR33931">
    <property type="entry name" value="HOLIN-LIKE PROTEIN CIDA-RELATED"/>
    <property type="match status" value="1"/>
</dbReference>
<evidence type="ECO:0000256" key="4">
    <source>
        <dbReference type="ARBA" id="ARBA00022989"/>
    </source>
</evidence>
<accession>A0AAE9Z0Y9</accession>
<keyword evidence="3 6" id="KW-0812">Transmembrane</keyword>
<dbReference type="Pfam" id="PF03788">
    <property type="entry name" value="LrgA"/>
    <property type="match status" value="1"/>
</dbReference>
<protein>
    <submittedName>
        <fullName evidence="7">CidA/LrgA family protein</fullName>
    </submittedName>
</protein>
<keyword evidence="4 6" id="KW-1133">Transmembrane helix</keyword>
<evidence type="ECO:0000256" key="3">
    <source>
        <dbReference type="ARBA" id="ARBA00022692"/>
    </source>
</evidence>